<evidence type="ECO:0000259" key="5">
    <source>
        <dbReference type="Pfam" id="PF25789"/>
    </source>
</evidence>
<keyword evidence="3" id="KW-0963">Cytoplasm</keyword>
<dbReference type="AlphaFoldDB" id="A0A812S2B7"/>
<dbReference type="InterPro" id="IPR007244">
    <property type="entry name" value="Naa35_N"/>
</dbReference>
<evidence type="ECO:0000313" key="7">
    <source>
        <dbReference type="Proteomes" id="UP000604046"/>
    </source>
</evidence>
<comment type="subcellular location">
    <subcellularLocation>
        <location evidence="1">Cytoplasm</location>
    </subcellularLocation>
</comment>
<evidence type="ECO:0000256" key="1">
    <source>
        <dbReference type="ARBA" id="ARBA00004496"/>
    </source>
</evidence>
<dbReference type="OrthoDB" id="269405at2759"/>
<sequence>MSLGEMVESPNFRLYDAMSAIEIMDPKMDTGYKSQEDMTLEKAEELGLVSDQVEPQLLVGLMDQLLMYYLLWLDGHTIVQTCFSCLYLQDAPRLLKPLPALGSFVDALLIACQHAKVWDDEDFMPTMFNVDFQASSVFSNDSAKVNEKIKAEREKQDAATACRFIGRYMSALVALAKPKPSTLSSAKGLLAKCTQLLQKKMQDSAQPPSDAVKKRFDASMNRKLLVPGPPRQVTPIEDPKVVFSMWAKHIHELSVSCTLLSKPLGDLLDGVIKEEKSNVLSRSVAQLVVSESGFVRELMQESLEVHLFPAEAAQHCKKQAEPFLQRCESMFLHMLKLTHLNRARRFRRLAHVFPDFNELQHDAYRLDDTLKATFGANLKYSRPTWGFIMDHALQAMITKLLIGFQLDIYEEAELHMIYWYVDYLCGLRIYYLNEIFFAKENAGAKKKAVRPKDASGKGNRPKNPPFSLLLLEAIQSMVRGLFRLLAYCLAEDLLLSPQSVRAGLAQRFVLRFRCLETFRLPHLPSYHDFDQSAVLAEDPAERRSVLSAAQSSFHEASQLLEKVQAALKEDGAERGDDLPKALRRVVVANQLGITQLNRLEHSELSSKKVVAEAVHHPHFVSIQVLDKKKEASNGS</sequence>
<protein>
    <submittedName>
        <fullName evidence="6">Naa35 protein</fullName>
    </submittedName>
</protein>
<dbReference type="InterPro" id="IPR057982">
    <property type="entry name" value="TPR_NAA35"/>
</dbReference>
<comment type="similarity">
    <text evidence="2">Belongs to the MAK10 family.</text>
</comment>
<name>A0A812S2B7_9DINO</name>
<dbReference type="EMBL" id="CAJNDS010002412">
    <property type="protein sequence ID" value="CAE7464686.1"/>
    <property type="molecule type" value="Genomic_DNA"/>
</dbReference>
<dbReference type="InterPro" id="IPR057983">
    <property type="entry name" value="NAA35-like_N"/>
</dbReference>
<reference evidence="6" key="1">
    <citation type="submission" date="2021-02" db="EMBL/GenBank/DDBJ databases">
        <authorList>
            <person name="Dougan E. K."/>
            <person name="Rhodes N."/>
            <person name="Thang M."/>
            <person name="Chan C."/>
        </authorList>
    </citation>
    <scope>NUCLEOTIDE SEQUENCE</scope>
</reference>
<evidence type="ECO:0000313" key="6">
    <source>
        <dbReference type="EMBL" id="CAE7464686.1"/>
    </source>
</evidence>
<dbReference type="Pfam" id="PF25789">
    <property type="entry name" value="TPR_NAA35"/>
    <property type="match status" value="1"/>
</dbReference>
<gene>
    <name evidence="6" type="primary">naa35</name>
    <name evidence="6" type="ORF">SNAT2548_LOCUS25951</name>
</gene>
<feature type="domain" description="NAA35-like TPR repeats" evidence="5">
    <location>
        <begin position="273"/>
        <end position="621"/>
    </location>
</feature>
<dbReference type="Pfam" id="PF04112">
    <property type="entry name" value="Mak10"/>
    <property type="match status" value="1"/>
</dbReference>
<keyword evidence="7" id="KW-1185">Reference proteome</keyword>
<organism evidence="6 7">
    <name type="scientific">Symbiodinium natans</name>
    <dbReference type="NCBI Taxonomy" id="878477"/>
    <lineage>
        <taxon>Eukaryota</taxon>
        <taxon>Sar</taxon>
        <taxon>Alveolata</taxon>
        <taxon>Dinophyceae</taxon>
        <taxon>Suessiales</taxon>
        <taxon>Symbiodiniaceae</taxon>
        <taxon>Symbiodinium</taxon>
    </lineage>
</organism>
<evidence type="ECO:0000256" key="3">
    <source>
        <dbReference type="ARBA" id="ARBA00022490"/>
    </source>
</evidence>
<evidence type="ECO:0000256" key="2">
    <source>
        <dbReference type="ARBA" id="ARBA00006289"/>
    </source>
</evidence>
<proteinExistence type="inferred from homology"/>
<accession>A0A812S2B7</accession>
<feature type="domain" description="NAA35-like N-terminal" evidence="4">
    <location>
        <begin position="4"/>
        <end position="90"/>
    </location>
</feature>
<evidence type="ECO:0000259" key="4">
    <source>
        <dbReference type="Pfam" id="PF04112"/>
    </source>
</evidence>
<dbReference type="GO" id="GO:0031417">
    <property type="term" value="C:NatC complex"/>
    <property type="evidence" value="ECO:0007669"/>
    <property type="project" value="InterPro"/>
</dbReference>
<comment type="caution">
    <text evidence="6">The sequence shown here is derived from an EMBL/GenBank/DDBJ whole genome shotgun (WGS) entry which is preliminary data.</text>
</comment>
<dbReference type="PANTHER" id="PTHR21373:SF0">
    <property type="entry name" value="N-ALPHA-ACETYLTRANSFERASE 35, NATC AUXILIARY SUBUNIT"/>
    <property type="match status" value="1"/>
</dbReference>
<dbReference type="Proteomes" id="UP000604046">
    <property type="component" value="Unassembled WGS sequence"/>
</dbReference>
<dbReference type="PANTHER" id="PTHR21373">
    <property type="entry name" value="GLUCOSE REPRESSIBLE PROTEIN MAK10"/>
    <property type="match status" value="1"/>
</dbReference>